<dbReference type="Proteomes" id="UP001234297">
    <property type="component" value="Chromosome 2"/>
</dbReference>
<organism evidence="1 2">
    <name type="scientific">Persea americana</name>
    <name type="common">Avocado</name>
    <dbReference type="NCBI Taxonomy" id="3435"/>
    <lineage>
        <taxon>Eukaryota</taxon>
        <taxon>Viridiplantae</taxon>
        <taxon>Streptophyta</taxon>
        <taxon>Embryophyta</taxon>
        <taxon>Tracheophyta</taxon>
        <taxon>Spermatophyta</taxon>
        <taxon>Magnoliopsida</taxon>
        <taxon>Magnoliidae</taxon>
        <taxon>Laurales</taxon>
        <taxon>Lauraceae</taxon>
        <taxon>Persea</taxon>
    </lineage>
</organism>
<sequence>MKEMSSDDGGGVWGDGEEDLRQDGEGSLGDEGDSKTRIICSSPESSISPVTKTTNARHYATTSGDLNLTSLLMLILESNDPFGSPKP</sequence>
<accession>A0ACC2MNF6</accession>
<evidence type="ECO:0000313" key="1">
    <source>
        <dbReference type="EMBL" id="KAJ8646903.1"/>
    </source>
</evidence>
<protein>
    <submittedName>
        <fullName evidence="1">Uncharacterized protein</fullName>
    </submittedName>
</protein>
<proteinExistence type="predicted"/>
<evidence type="ECO:0000313" key="2">
    <source>
        <dbReference type="Proteomes" id="UP001234297"/>
    </source>
</evidence>
<name>A0ACC2MNF6_PERAE</name>
<comment type="caution">
    <text evidence="1">The sequence shown here is derived from an EMBL/GenBank/DDBJ whole genome shotgun (WGS) entry which is preliminary data.</text>
</comment>
<keyword evidence="2" id="KW-1185">Reference proteome</keyword>
<gene>
    <name evidence="1" type="ORF">MRB53_008651</name>
</gene>
<dbReference type="EMBL" id="CM056810">
    <property type="protein sequence ID" value="KAJ8646903.1"/>
    <property type="molecule type" value="Genomic_DNA"/>
</dbReference>
<reference evidence="1 2" key="1">
    <citation type="journal article" date="2022" name="Hortic Res">
        <title>A haplotype resolved chromosomal level avocado genome allows analysis of novel avocado genes.</title>
        <authorList>
            <person name="Nath O."/>
            <person name="Fletcher S.J."/>
            <person name="Hayward A."/>
            <person name="Shaw L.M."/>
            <person name="Masouleh A.K."/>
            <person name="Furtado A."/>
            <person name="Henry R.J."/>
            <person name="Mitter N."/>
        </authorList>
    </citation>
    <scope>NUCLEOTIDE SEQUENCE [LARGE SCALE GENOMIC DNA]</scope>
    <source>
        <strain evidence="2">cv. Hass</strain>
    </source>
</reference>